<dbReference type="Proteomes" id="UP000183900">
    <property type="component" value="Unassembled WGS sequence"/>
</dbReference>
<evidence type="ECO:0000313" key="1">
    <source>
        <dbReference type="EMBL" id="CUA96783.1"/>
    </source>
</evidence>
<reference evidence="2" key="1">
    <citation type="submission" date="2015-08" db="EMBL/GenBank/DDBJ databases">
        <authorList>
            <person name="Varghese N."/>
        </authorList>
    </citation>
    <scope>NUCLEOTIDE SEQUENCE [LARGE SCALE GENOMIC DNA]</scope>
    <source>
        <strain evidence="2">DSM 23407</strain>
    </source>
</reference>
<gene>
    <name evidence="1" type="ORF">Ga0061067_10683</name>
</gene>
<evidence type="ECO:0000313" key="2">
    <source>
        <dbReference type="Proteomes" id="UP000183900"/>
    </source>
</evidence>
<accession>A0A0K6I155</accession>
<keyword evidence="2" id="KW-1185">Reference proteome</keyword>
<organism evidence="1 2">
    <name type="scientific">Pannonibacter indicus</name>
    <dbReference type="NCBI Taxonomy" id="466044"/>
    <lineage>
        <taxon>Bacteria</taxon>
        <taxon>Pseudomonadati</taxon>
        <taxon>Pseudomonadota</taxon>
        <taxon>Alphaproteobacteria</taxon>
        <taxon>Hyphomicrobiales</taxon>
        <taxon>Stappiaceae</taxon>
        <taxon>Pannonibacter</taxon>
    </lineage>
</organism>
<dbReference type="AlphaFoldDB" id="A0A0K6I155"/>
<proteinExistence type="predicted"/>
<sequence length="41" mass="4187">MMFRLAAADMGIEAMAPASAAAARLMTTAAKLTKTTAKTTV</sequence>
<dbReference type="EMBL" id="CYHE01000006">
    <property type="protein sequence ID" value="CUA96783.1"/>
    <property type="molecule type" value="Genomic_DNA"/>
</dbReference>
<name>A0A0K6I155_9HYPH</name>
<protein>
    <submittedName>
        <fullName evidence="1">Uncharacterized protein</fullName>
    </submittedName>
</protein>